<accession>A0A183C9D2</accession>
<evidence type="ECO:0000313" key="2">
    <source>
        <dbReference type="WBParaSite" id="GPLIN_000948000"/>
    </source>
</evidence>
<keyword evidence="1" id="KW-1185">Reference proteome</keyword>
<protein>
    <submittedName>
        <fullName evidence="2">CCHC-type domain-containing protein</fullName>
    </submittedName>
</protein>
<dbReference type="WBParaSite" id="GPLIN_000948000">
    <property type="protein sequence ID" value="GPLIN_000948000"/>
    <property type="gene ID" value="GPLIN_000948000"/>
</dbReference>
<dbReference type="Proteomes" id="UP000050741">
    <property type="component" value="Unassembled WGS sequence"/>
</dbReference>
<reference evidence="1" key="2">
    <citation type="submission" date="2014-05" db="EMBL/GenBank/DDBJ databases">
        <title>The genome and life-stage specific transcriptomes of Globodera pallida elucidate key aspects of plant parasitism by a cyst nematode.</title>
        <authorList>
            <person name="Cotton J.A."/>
            <person name="Lilley C.J."/>
            <person name="Jones L.M."/>
            <person name="Kikuchi T."/>
            <person name="Reid A.J."/>
            <person name="Thorpe P."/>
            <person name="Tsai I.J."/>
            <person name="Beasley H."/>
            <person name="Blok V."/>
            <person name="Cock P.J.A."/>
            <person name="Van den Akker S.E."/>
            <person name="Holroyd N."/>
            <person name="Hunt M."/>
            <person name="Mantelin S."/>
            <person name="Naghra H."/>
            <person name="Pain A."/>
            <person name="Palomares-Rius J.E."/>
            <person name="Zarowiecki M."/>
            <person name="Berriman M."/>
            <person name="Jones J.T."/>
            <person name="Urwin P.E."/>
        </authorList>
    </citation>
    <scope>NUCLEOTIDE SEQUENCE [LARGE SCALE GENOMIC DNA]</scope>
    <source>
        <strain evidence="1">Lindley</strain>
    </source>
</reference>
<organism evidence="1 2">
    <name type="scientific">Globodera pallida</name>
    <name type="common">Potato cyst nematode worm</name>
    <name type="synonym">Heterodera pallida</name>
    <dbReference type="NCBI Taxonomy" id="36090"/>
    <lineage>
        <taxon>Eukaryota</taxon>
        <taxon>Metazoa</taxon>
        <taxon>Ecdysozoa</taxon>
        <taxon>Nematoda</taxon>
        <taxon>Chromadorea</taxon>
        <taxon>Rhabditida</taxon>
        <taxon>Tylenchina</taxon>
        <taxon>Tylenchomorpha</taxon>
        <taxon>Tylenchoidea</taxon>
        <taxon>Heteroderidae</taxon>
        <taxon>Heteroderinae</taxon>
        <taxon>Globodera</taxon>
    </lineage>
</organism>
<proteinExistence type="predicted"/>
<name>A0A183C9D2_GLOPA</name>
<dbReference type="AlphaFoldDB" id="A0A183C9D2"/>
<sequence>MFYQNVNMGKKCIKCGRQHDPSTCCKCEVKRAAADGFPVPDGIFDDAHYCFACLQAGHSFKRCPSHWRERYEDFMFYNRNRQRFNTGYWFTPDDRLLTATTRRFVHQTPAYVSAPWDQHLAQRRAAADQPLASLGAAAAAHKQRRSKTGDQLVEESVRQAMDAPLENLDDF</sequence>
<reference evidence="2" key="3">
    <citation type="submission" date="2016-06" db="UniProtKB">
        <authorList>
            <consortium name="WormBaseParasite"/>
        </authorList>
    </citation>
    <scope>IDENTIFICATION</scope>
</reference>
<evidence type="ECO:0000313" key="1">
    <source>
        <dbReference type="Proteomes" id="UP000050741"/>
    </source>
</evidence>
<reference evidence="1" key="1">
    <citation type="submission" date="2013-12" db="EMBL/GenBank/DDBJ databases">
        <authorList>
            <person name="Aslett M."/>
        </authorList>
    </citation>
    <scope>NUCLEOTIDE SEQUENCE [LARGE SCALE GENOMIC DNA]</scope>
    <source>
        <strain evidence="1">Lindley</strain>
    </source>
</reference>